<reference evidence="1" key="1">
    <citation type="submission" date="2023-06" db="EMBL/GenBank/DDBJ databases">
        <authorList>
            <person name="Kurt Z."/>
        </authorList>
    </citation>
    <scope>NUCLEOTIDE SEQUENCE</scope>
</reference>
<evidence type="ECO:0000313" key="1">
    <source>
        <dbReference type="EMBL" id="CAI9918167.1"/>
    </source>
</evidence>
<dbReference type="Proteomes" id="UP001642409">
    <property type="component" value="Unassembled WGS sequence"/>
</dbReference>
<comment type="caution">
    <text evidence="1">The sequence shown here is derived from an EMBL/GenBank/DDBJ whole genome shotgun (WGS) entry which is preliminary data.</text>
</comment>
<sequence>MRVCVEPSNQFLFFVFTTEWRSKLRGRQVVVLMVECQHSFDPFVFYLSLKPPKEVDRVDKVCMIRLVNDIFSVLSTHSGQLDCESSNSMQLIFIRAQQIGQMSIVCQRNSCQKQVITENLNSTSKTLIIFMSITLYQEELHIQIGQAGL</sequence>
<dbReference type="EMBL" id="CATOUU010000153">
    <property type="protein sequence ID" value="CAI9918167.1"/>
    <property type="molecule type" value="Genomic_DNA"/>
</dbReference>
<dbReference type="AlphaFoldDB" id="A0AA86NE98"/>
<accession>A0AA86NE98</accession>
<reference evidence="2 3" key="2">
    <citation type="submission" date="2024-07" db="EMBL/GenBank/DDBJ databases">
        <authorList>
            <person name="Akdeniz Z."/>
        </authorList>
    </citation>
    <scope>NUCLEOTIDE SEQUENCE [LARGE SCALE GENOMIC DNA]</scope>
</reference>
<evidence type="ECO:0000313" key="3">
    <source>
        <dbReference type="Proteomes" id="UP001642409"/>
    </source>
</evidence>
<keyword evidence="3" id="KW-1185">Reference proteome</keyword>
<gene>
    <name evidence="2" type="ORF">HINF_LOCUS49729</name>
    <name evidence="1" type="ORF">HINF_LOCUS5812</name>
</gene>
<name>A0AA86NE98_9EUKA</name>
<evidence type="ECO:0000313" key="2">
    <source>
        <dbReference type="EMBL" id="CAL6061483.1"/>
    </source>
</evidence>
<organism evidence="1">
    <name type="scientific">Hexamita inflata</name>
    <dbReference type="NCBI Taxonomy" id="28002"/>
    <lineage>
        <taxon>Eukaryota</taxon>
        <taxon>Metamonada</taxon>
        <taxon>Diplomonadida</taxon>
        <taxon>Hexamitidae</taxon>
        <taxon>Hexamitinae</taxon>
        <taxon>Hexamita</taxon>
    </lineage>
</organism>
<protein>
    <submittedName>
        <fullName evidence="2">Hypothetical_protein</fullName>
    </submittedName>
</protein>
<proteinExistence type="predicted"/>
<dbReference type="EMBL" id="CAXDID020000235">
    <property type="protein sequence ID" value="CAL6061483.1"/>
    <property type="molecule type" value="Genomic_DNA"/>
</dbReference>